<organism evidence="2 3">
    <name type="scientific">Liparis tanakae</name>
    <name type="common">Tanaka's snailfish</name>
    <dbReference type="NCBI Taxonomy" id="230148"/>
    <lineage>
        <taxon>Eukaryota</taxon>
        <taxon>Metazoa</taxon>
        <taxon>Chordata</taxon>
        <taxon>Craniata</taxon>
        <taxon>Vertebrata</taxon>
        <taxon>Euteleostomi</taxon>
        <taxon>Actinopterygii</taxon>
        <taxon>Neopterygii</taxon>
        <taxon>Teleostei</taxon>
        <taxon>Neoteleostei</taxon>
        <taxon>Acanthomorphata</taxon>
        <taxon>Eupercaria</taxon>
        <taxon>Perciformes</taxon>
        <taxon>Cottioidei</taxon>
        <taxon>Cottales</taxon>
        <taxon>Liparidae</taxon>
        <taxon>Liparis</taxon>
    </lineage>
</organism>
<dbReference type="Proteomes" id="UP000314294">
    <property type="component" value="Unassembled WGS sequence"/>
</dbReference>
<feature type="region of interest" description="Disordered" evidence="1">
    <location>
        <begin position="42"/>
        <end position="73"/>
    </location>
</feature>
<proteinExistence type="predicted"/>
<comment type="caution">
    <text evidence="2">The sequence shown here is derived from an EMBL/GenBank/DDBJ whole genome shotgun (WGS) entry which is preliminary data.</text>
</comment>
<accession>A0A4Z2JBR4</accession>
<gene>
    <name evidence="2" type="ORF">EYF80_002297</name>
</gene>
<reference evidence="2 3" key="1">
    <citation type="submission" date="2019-03" db="EMBL/GenBank/DDBJ databases">
        <title>First draft genome of Liparis tanakae, snailfish: a comprehensive survey of snailfish specific genes.</title>
        <authorList>
            <person name="Kim W."/>
            <person name="Song I."/>
            <person name="Jeong J.-H."/>
            <person name="Kim D."/>
            <person name="Kim S."/>
            <person name="Ryu S."/>
            <person name="Song J.Y."/>
            <person name="Lee S.K."/>
        </authorList>
    </citation>
    <scope>NUCLEOTIDE SEQUENCE [LARGE SCALE GENOMIC DNA]</scope>
    <source>
        <tissue evidence="2">Muscle</tissue>
    </source>
</reference>
<sequence>MVQIPRGTDEVGLCADERRVSLQPDPGALHPLQTRGALHPLQTQALSTLSRPGRSPPSPPNHSAGELSTVLWGGPRGVGRGGWGERLDAKVLIARHGHGVAD</sequence>
<dbReference type="AlphaFoldDB" id="A0A4Z2JBR4"/>
<protein>
    <submittedName>
        <fullName evidence="2">Uncharacterized protein</fullName>
    </submittedName>
</protein>
<evidence type="ECO:0000313" key="2">
    <source>
        <dbReference type="EMBL" id="TNN87580.1"/>
    </source>
</evidence>
<name>A0A4Z2JBR4_9TELE</name>
<keyword evidence="3" id="KW-1185">Reference proteome</keyword>
<dbReference type="EMBL" id="SRLO01000010">
    <property type="protein sequence ID" value="TNN87580.1"/>
    <property type="molecule type" value="Genomic_DNA"/>
</dbReference>
<evidence type="ECO:0000256" key="1">
    <source>
        <dbReference type="SAM" id="MobiDB-lite"/>
    </source>
</evidence>
<evidence type="ECO:0000313" key="3">
    <source>
        <dbReference type="Proteomes" id="UP000314294"/>
    </source>
</evidence>